<evidence type="ECO:0000256" key="1">
    <source>
        <dbReference type="ARBA" id="ARBA00004123"/>
    </source>
</evidence>
<keyword evidence="5" id="KW-1185">Reference proteome</keyword>
<protein>
    <recommendedName>
        <fullName evidence="3">HTH psq-type domain-containing protein</fullName>
    </recommendedName>
</protein>
<comment type="subcellular location">
    <subcellularLocation>
        <location evidence="1">Nucleus</location>
    </subcellularLocation>
</comment>
<dbReference type="GO" id="GO:0003677">
    <property type="term" value="F:DNA binding"/>
    <property type="evidence" value="ECO:0007669"/>
    <property type="project" value="InterPro"/>
</dbReference>
<sequence>MAPKHSADTAGVEKAKQRRSSLTLEEKLDILKRKEQGEGMSAIIQNLGLAQLTVWTVLKNHEAIKKSWGECNGSAEQTLICPLSGR</sequence>
<name>A0A5B7G9N7_PORTR</name>
<dbReference type="EMBL" id="VSRR010012147">
    <property type="protein sequence ID" value="MPC54145.1"/>
    <property type="molecule type" value="Genomic_DNA"/>
</dbReference>
<proteinExistence type="predicted"/>
<evidence type="ECO:0000313" key="4">
    <source>
        <dbReference type="EMBL" id="MPC54145.1"/>
    </source>
</evidence>
<feature type="compositionally biased region" description="Basic and acidic residues" evidence="2">
    <location>
        <begin position="1"/>
        <end position="15"/>
    </location>
</feature>
<feature type="region of interest" description="Disordered" evidence="2">
    <location>
        <begin position="1"/>
        <end position="20"/>
    </location>
</feature>
<dbReference type="Pfam" id="PF04218">
    <property type="entry name" value="CENP-B_N"/>
    <property type="match status" value="1"/>
</dbReference>
<dbReference type="GO" id="GO:0005634">
    <property type="term" value="C:nucleus"/>
    <property type="evidence" value="ECO:0007669"/>
    <property type="project" value="UniProtKB-SubCell"/>
</dbReference>
<evidence type="ECO:0000259" key="3">
    <source>
        <dbReference type="Pfam" id="PF04218"/>
    </source>
</evidence>
<dbReference type="AlphaFoldDB" id="A0A5B7G9N7"/>
<dbReference type="Gene3D" id="1.10.10.60">
    <property type="entry name" value="Homeodomain-like"/>
    <property type="match status" value="1"/>
</dbReference>
<dbReference type="Proteomes" id="UP000324222">
    <property type="component" value="Unassembled WGS sequence"/>
</dbReference>
<feature type="domain" description="HTH psq-type" evidence="3">
    <location>
        <begin position="16"/>
        <end position="67"/>
    </location>
</feature>
<comment type="caution">
    <text evidence="4">The sequence shown here is derived from an EMBL/GenBank/DDBJ whole genome shotgun (WGS) entry which is preliminary data.</text>
</comment>
<evidence type="ECO:0000313" key="5">
    <source>
        <dbReference type="Proteomes" id="UP000324222"/>
    </source>
</evidence>
<dbReference type="InterPro" id="IPR009057">
    <property type="entry name" value="Homeodomain-like_sf"/>
</dbReference>
<reference evidence="4 5" key="1">
    <citation type="submission" date="2019-05" db="EMBL/GenBank/DDBJ databases">
        <title>Another draft genome of Portunus trituberculatus and its Hox gene families provides insights of decapod evolution.</title>
        <authorList>
            <person name="Jeong J.-H."/>
            <person name="Song I."/>
            <person name="Kim S."/>
            <person name="Choi T."/>
            <person name="Kim D."/>
            <person name="Ryu S."/>
            <person name="Kim W."/>
        </authorList>
    </citation>
    <scope>NUCLEOTIDE SEQUENCE [LARGE SCALE GENOMIC DNA]</scope>
    <source>
        <tissue evidence="4">Muscle</tissue>
    </source>
</reference>
<dbReference type="SUPFAM" id="SSF46689">
    <property type="entry name" value="Homeodomain-like"/>
    <property type="match status" value="1"/>
</dbReference>
<evidence type="ECO:0000256" key="2">
    <source>
        <dbReference type="SAM" id="MobiDB-lite"/>
    </source>
</evidence>
<gene>
    <name evidence="4" type="ORF">E2C01_048052</name>
</gene>
<accession>A0A5B7G9N7</accession>
<dbReference type="InterPro" id="IPR007889">
    <property type="entry name" value="HTH_Psq"/>
</dbReference>
<organism evidence="4 5">
    <name type="scientific">Portunus trituberculatus</name>
    <name type="common">Swimming crab</name>
    <name type="synonym">Neptunus trituberculatus</name>
    <dbReference type="NCBI Taxonomy" id="210409"/>
    <lineage>
        <taxon>Eukaryota</taxon>
        <taxon>Metazoa</taxon>
        <taxon>Ecdysozoa</taxon>
        <taxon>Arthropoda</taxon>
        <taxon>Crustacea</taxon>
        <taxon>Multicrustacea</taxon>
        <taxon>Malacostraca</taxon>
        <taxon>Eumalacostraca</taxon>
        <taxon>Eucarida</taxon>
        <taxon>Decapoda</taxon>
        <taxon>Pleocyemata</taxon>
        <taxon>Brachyura</taxon>
        <taxon>Eubrachyura</taxon>
        <taxon>Portunoidea</taxon>
        <taxon>Portunidae</taxon>
        <taxon>Portuninae</taxon>
        <taxon>Portunus</taxon>
    </lineage>
</organism>